<evidence type="ECO:0000256" key="1">
    <source>
        <dbReference type="ARBA" id="ARBA00000971"/>
    </source>
</evidence>
<keyword evidence="16" id="KW-0697">Rotamase</keyword>
<dbReference type="InterPro" id="IPR004088">
    <property type="entry name" value="KH_dom_type_1"/>
</dbReference>
<dbReference type="GO" id="GO:1990904">
    <property type="term" value="C:ribonucleoprotein complex"/>
    <property type="evidence" value="ECO:0007669"/>
    <property type="project" value="UniProtKB-KW"/>
</dbReference>
<dbReference type="InterPro" id="IPR002130">
    <property type="entry name" value="Cyclophilin-type_PPIase_dom"/>
</dbReference>
<comment type="similarity">
    <text evidence="5">Belongs to the FMR1 family.</text>
</comment>
<dbReference type="GO" id="GO:0098793">
    <property type="term" value="C:presynapse"/>
    <property type="evidence" value="ECO:0007669"/>
    <property type="project" value="GOC"/>
</dbReference>
<dbReference type="PROSITE" id="PS50072">
    <property type="entry name" value="CSA_PPIASE_2"/>
    <property type="match status" value="1"/>
</dbReference>
<evidence type="ECO:0000256" key="20">
    <source>
        <dbReference type="ARBA" id="ARBA00029569"/>
    </source>
</evidence>
<keyword evidence="30" id="KW-1185">Reference proteome</keyword>
<dbReference type="CDD" id="cd22427">
    <property type="entry name" value="KH_I_FMR1_FXR_rpt3"/>
    <property type="match status" value="1"/>
</dbReference>
<evidence type="ECO:0000256" key="19">
    <source>
        <dbReference type="ARBA" id="ARBA00023274"/>
    </source>
</evidence>
<keyword evidence="14" id="KW-0524">Neurogenesis</keyword>
<dbReference type="GO" id="GO:0045182">
    <property type="term" value="F:translation regulator activity"/>
    <property type="evidence" value="ECO:0007669"/>
    <property type="project" value="TreeGrafter"/>
</dbReference>
<organism evidence="29 30">
    <name type="scientific">Pseudolycoriella hygida</name>
    <dbReference type="NCBI Taxonomy" id="35572"/>
    <lineage>
        <taxon>Eukaryota</taxon>
        <taxon>Metazoa</taxon>
        <taxon>Ecdysozoa</taxon>
        <taxon>Arthropoda</taxon>
        <taxon>Hexapoda</taxon>
        <taxon>Insecta</taxon>
        <taxon>Pterygota</taxon>
        <taxon>Neoptera</taxon>
        <taxon>Endopterygota</taxon>
        <taxon>Diptera</taxon>
        <taxon>Nematocera</taxon>
        <taxon>Sciaroidea</taxon>
        <taxon>Sciaridae</taxon>
        <taxon>Pseudolycoriella</taxon>
    </lineage>
</organism>
<keyword evidence="26" id="KW-0812">Transmembrane</keyword>
<dbReference type="GO" id="GO:0048170">
    <property type="term" value="P:positive regulation of long-term neuronal synaptic plasticity"/>
    <property type="evidence" value="ECO:0007669"/>
    <property type="project" value="TreeGrafter"/>
</dbReference>
<feature type="transmembrane region" description="Helical" evidence="26">
    <location>
        <begin position="844"/>
        <end position="867"/>
    </location>
</feature>
<evidence type="ECO:0000256" key="11">
    <source>
        <dbReference type="ARBA" id="ARBA00022737"/>
    </source>
</evidence>
<dbReference type="InterPro" id="IPR040148">
    <property type="entry name" value="FMR1"/>
</dbReference>
<keyword evidence="15" id="KW-0770">Synapse</keyword>
<evidence type="ECO:0000256" key="10">
    <source>
        <dbReference type="ARBA" id="ARBA00022729"/>
    </source>
</evidence>
<gene>
    <name evidence="29" type="primary">Fmr1</name>
    <name evidence="29" type="ORF">Bhyg_11821</name>
</gene>
<comment type="caution">
    <text evidence="29">The sequence shown here is derived from an EMBL/GenBank/DDBJ whole genome shotgun (WGS) entry which is preliminary data.</text>
</comment>
<dbReference type="GO" id="GO:0003755">
    <property type="term" value="F:peptidyl-prolyl cis-trans isomerase activity"/>
    <property type="evidence" value="ECO:0007669"/>
    <property type="project" value="UniProtKB-KW"/>
</dbReference>
<keyword evidence="18" id="KW-0966">Cell projection</keyword>
<keyword evidence="8" id="KW-0963">Cytoplasm</keyword>
<dbReference type="PROSITE" id="PS50084">
    <property type="entry name" value="KH_TYPE_1"/>
    <property type="match status" value="2"/>
</dbReference>
<dbReference type="GO" id="GO:0010494">
    <property type="term" value="C:cytoplasmic stress granule"/>
    <property type="evidence" value="ECO:0007669"/>
    <property type="project" value="UniProtKB-SubCell"/>
</dbReference>
<name>A0A9Q0MW23_9DIPT</name>
<protein>
    <recommendedName>
        <fullName evidence="23">Peptidyl-prolyl cis-trans isomerase, rhodopsin-specific isozyme</fullName>
        <ecNumber evidence="7">5.2.1.8</ecNumber>
    </recommendedName>
    <alternativeName>
        <fullName evidence="20">Rotamase</fullName>
    </alternativeName>
</protein>
<evidence type="ECO:0000256" key="18">
    <source>
        <dbReference type="ARBA" id="ARBA00023273"/>
    </source>
</evidence>
<dbReference type="FunFam" id="2.40.100.10:FF:000019">
    <property type="entry name" value="Peptidyl-prolyl cis-trans isomerase"/>
    <property type="match status" value="1"/>
</dbReference>
<keyword evidence="13 24" id="KW-0694">RNA-binding</keyword>
<evidence type="ECO:0000256" key="3">
    <source>
        <dbReference type="ARBA" id="ARBA00004484"/>
    </source>
</evidence>
<evidence type="ECO:0000256" key="8">
    <source>
        <dbReference type="ARBA" id="ARBA00022490"/>
    </source>
</evidence>
<dbReference type="InterPro" id="IPR036612">
    <property type="entry name" value="KH_dom_type_1_sf"/>
</dbReference>
<comment type="similarity">
    <text evidence="6">Belongs to the cyclophilin-type PPIase family.</text>
</comment>
<dbReference type="PROSITE" id="PS51641">
    <property type="entry name" value="AGENET_LIKE"/>
    <property type="match status" value="2"/>
</dbReference>
<keyword evidence="12" id="KW-0810">Translation regulation</keyword>
<feature type="compositionally biased region" description="Basic and acidic residues" evidence="25">
    <location>
        <begin position="445"/>
        <end position="461"/>
    </location>
</feature>
<feature type="compositionally biased region" description="Basic and acidic residues" evidence="25">
    <location>
        <begin position="474"/>
        <end position="485"/>
    </location>
</feature>
<dbReference type="InterPro" id="IPR029000">
    <property type="entry name" value="Cyclophilin-like_dom_sf"/>
</dbReference>
<dbReference type="SUPFAM" id="SSF50891">
    <property type="entry name" value="Cyclophilin-like"/>
    <property type="match status" value="1"/>
</dbReference>
<evidence type="ECO:0000256" key="21">
    <source>
        <dbReference type="ARBA" id="ARBA00034103"/>
    </source>
</evidence>
<keyword evidence="17" id="KW-0413">Isomerase</keyword>
<evidence type="ECO:0000259" key="27">
    <source>
        <dbReference type="PROSITE" id="PS50072"/>
    </source>
</evidence>
<dbReference type="Proteomes" id="UP001151699">
    <property type="component" value="Chromosome X"/>
</dbReference>
<feature type="compositionally biased region" description="Basic and acidic residues" evidence="25">
    <location>
        <begin position="495"/>
        <end position="519"/>
    </location>
</feature>
<evidence type="ECO:0000256" key="12">
    <source>
        <dbReference type="ARBA" id="ARBA00022845"/>
    </source>
</evidence>
<dbReference type="GO" id="GO:0099577">
    <property type="term" value="P:regulation of translation at presynapse, modulating synaptic transmission"/>
    <property type="evidence" value="ECO:0007669"/>
    <property type="project" value="TreeGrafter"/>
</dbReference>
<dbReference type="Pfam" id="PF17904">
    <property type="entry name" value="KH_9"/>
    <property type="match status" value="1"/>
</dbReference>
<comment type="subcellular location">
    <subcellularLocation>
        <location evidence="4">Cell projection</location>
        <location evidence="4">Neuron projection</location>
    </subcellularLocation>
    <subcellularLocation>
        <location evidence="2">Cytoplasm</location>
        <location evidence="2">Stress granule</location>
    </subcellularLocation>
    <subcellularLocation>
        <location evidence="3">Perikaryon</location>
    </subcellularLocation>
    <subcellularLocation>
        <location evidence="21">Synapse</location>
    </subcellularLocation>
</comment>
<evidence type="ECO:0000259" key="28">
    <source>
        <dbReference type="PROSITE" id="PS51641"/>
    </source>
</evidence>
<evidence type="ECO:0000256" key="6">
    <source>
        <dbReference type="ARBA" id="ARBA00007365"/>
    </source>
</evidence>
<dbReference type="PANTHER" id="PTHR10603:SF7">
    <property type="entry name" value="FRAGILE X MESSENGER RIBONUCLEOPROTEIN 1 HOMOLOG"/>
    <property type="match status" value="1"/>
</dbReference>
<keyword evidence="26" id="KW-0472">Membrane</keyword>
<dbReference type="GO" id="GO:0048513">
    <property type="term" value="P:animal organ development"/>
    <property type="evidence" value="ECO:0007669"/>
    <property type="project" value="TreeGrafter"/>
</dbReference>
<dbReference type="CDD" id="cd22426">
    <property type="entry name" value="KH_I_FMR1_FXR_rpt2"/>
    <property type="match status" value="1"/>
</dbReference>
<evidence type="ECO:0000256" key="23">
    <source>
        <dbReference type="ARBA" id="ARBA00070381"/>
    </source>
</evidence>
<dbReference type="Gene3D" id="2.40.100.10">
    <property type="entry name" value="Cyclophilin-like"/>
    <property type="match status" value="1"/>
</dbReference>
<proteinExistence type="inferred from homology"/>
<evidence type="ECO:0000256" key="17">
    <source>
        <dbReference type="ARBA" id="ARBA00023235"/>
    </source>
</evidence>
<evidence type="ECO:0000256" key="7">
    <source>
        <dbReference type="ARBA" id="ARBA00013194"/>
    </source>
</evidence>
<evidence type="ECO:0000256" key="25">
    <source>
        <dbReference type="SAM" id="MobiDB-lite"/>
    </source>
</evidence>
<dbReference type="SMART" id="SM00322">
    <property type="entry name" value="KH"/>
    <property type="match status" value="2"/>
</dbReference>
<evidence type="ECO:0000256" key="26">
    <source>
        <dbReference type="SAM" id="Phobius"/>
    </source>
</evidence>
<sequence>MGDDLLVEVCGKNGAYYKGAVTDIFEDGVLIQFEDGWQKESKFPFDQVRLPPSENVQEEIFTVNMEVEVFARSNDNEHCGWWRAVIKMMRGEFFVVEYSGWENSFREIVGSERMRHKNLNPPIDIKTFYKFEVSVPDELREIAKLEGVHKEFQKAVRSGFCHFDASRCVLIFLSKIEASQKLAEMIQEMYFRNLSQKVLLMKRTEEAAMLLKRTEEAARQLESTKLHAGGYTDEFRVKEDLMGLAIGAHGANIQNARKLDGVINIELEENTCTFKISGETDEAVKKARSMLEYSEESIQVPRNLVGKVIGKNGRFIQEVVDKSGVIRVKVVKVEGDNEPKPSIPHEDGQVPFVFIGTIESIAIARVMLEYHLGHLKGTQMGSMQNFPVQRRSDRGYSSDMESMRPSRGGPRGRGRGGRGGDRRDGNGRFHPDRRDGSVDNYNNARNDHRNNYHYRDRERGPNGRGMDGGYRSAGNDKRNIHERRPNFRSNGKDFGNNREPEPSHSKESFRDANSIERDSNSSTDGKINNRRRRKKNVGPHGANGNSATMPSNSKPTSISEPQKLSSNSNSLNEKTIPAVSASSAPITTGKAKNQRDSRNRRNGGGGGANKSLKPIPDQSQTHVNSNTDKQTVNVQFYNSNNVFSRNKIFLENLFRTNAATFKVTSEIYMDFSINNEPIGRLVFGLFEEDAPKTVKNFREICVNGINGQFYTGSRIHRVIDKFIVQGGDIVSGDGLGSISIYGKYFEDENLEINHTAPGFLGMANRGPNTNGCQFYITTMAAPWLNGKHTIFGKVVRGHGNVHKMEKVKTDTDDFPVYPIQILSCGIEPLDSPYKISDEAYDLAAWIRASAVPLGMSFSILAFFHYIIRKLNKYIDD</sequence>
<evidence type="ECO:0000256" key="13">
    <source>
        <dbReference type="ARBA" id="ARBA00022884"/>
    </source>
</evidence>
<dbReference type="PRINTS" id="PR00153">
    <property type="entry name" value="CSAPPISMRASE"/>
</dbReference>
<evidence type="ECO:0000256" key="24">
    <source>
        <dbReference type="PROSITE-ProRule" id="PRU00117"/>
    </source>
</evidence>
<dbReference type="InterPro" id="IPR041560">
    <property type="entry name" value="Tudor_FRM1"/>
</dbReference>
<dbReference type="Pfam" id="PF00013">
    <property type="entry name" value="KH_1"/>
    <property type="match status" value="2"/>
</dbReference>
<dbReference type="GO" id="GO:0043005">
    <property type="term" value="C:neuron projection"/>
    <property type="evidence" value="ECO:0007669"/>
    <property type="project" value="UniProtKB-SubCell"/>
</dbReference>
<dbReference type="FunFam" id="3.30.1370.10:FF:000004">
    <property type="entry name" value="Fragile X mental retardation 1, isoform CRA_e"/>
    <property type="match status" value="1"/>
</dbReference>
<dbReference type="PANTHER" id="PTHR10603">
    <property type="entry name" value="FRAGILE X MENTAL RETARDATION SYNDROME-RELATED PROTEIN"/>
    <property type="match status" value="1"/>
</dbReference>
<dbReference type="FunFam" id="3.30.1370.10:FF:000054">
    <property type="entry name" value="Fragile X mental retardation protein 1"/>
    <property type="match status" value="1"/>
</dbReference>
<dbReference type="Gene3D" id="3.30.1370.10">
    <property type="entry name" value="K Homology domain, type 1"/>
    <property type="match status" value="2"/>
</dbReference>
<evidence type="ECO:0000256" key="22">
    <source>
        <dbReference type="ARBA" id="ARBA00056644"/>
    </source>
</evidence>
<evidence type="ECO:0000313" key="29">
    <source>
        <dbReference type="EMBL" id="KAJ6639082.1"/>
    </source>
</evidence>
<evidence type="ECO:0000256" key="14">
    <source>
        <dbReference type="ARBA" id="ARBA00022902"/>
    </source>
</evidence>
<dbReference type="Pfam" id="PF05641">
    <property type="entry name" value="Agenet"/>
    <property type="match status" value="1"/>
</dbReference>
<evidence type="ECO:0000256" key="9">
    <source>
        <dbReference type="ARBA" id="ARBA00022491"/>
    </source>
</evidence>
<accession>A0A9Q0MW23</accession>
<dbReference type="AlphaFoldDB" id="A0A9Q0MW23"/>
<reference evidence="29" key="1">
    <citation type="submission" date="2022-07" db="EMBL/GenBank/DDBJ databases">
        <authorList>
            <person name="Trinca V."/>
            <person name="Uliana J.V.C."/>
            <person name="Torres T.T."/>
            <person name="Ward R.J."/>
            <person name="Monesi N."/>
        </authorList>
    </citation>
    <scope>NUCLEOTIDE SEQUENCE</scope>
    <source>
        <strain evidence="29">HSMRA1968</strain>
        <tissue evidence="29">Whole embryos</tissue>
    </source>
</reference>
<dbReference type="GO" id="GO:0005634">
    <property type="term" value="C:nucleus"/>
    <property type="evidence" value="ECO:0007669"/>
    <property type="project" value="TreeGrafter"/>
</dbReference>
<feature type="compositionally biased region" description="Polar residues" evidence="25">
    <location>
        <begin position="543"/>
        <end position="563"/>
    </location>
</feature>
<feature type="compositionally biased region" description="Basic and acidic residues" evidence="25">
    <location>
        <begin position="390"/>
        <end position="404"/>
    </location>
</feature>
<evidence type="ECO:0000256" key="4">
    <source>
        <dbReference type="ARBA" id="ARBA00004487"/>
    </source>
</evidence>
<feature type="domain" description="Agenet-like" evidence="28">
    <location>
        <begin position="65"/>
        <end position="117"/>
    </location>
</feature>
<keyword evidence="19" id="KW-0687">Ribonucleoprotein</keyword>
<dbReference type="GO" id="GO:0051028">
    <property type="term" value="P:mRNA transport"/>
    <property type="evidence" value="ECO:0007669"/>
    <property type="project" value="TreeGrafter"/>
</dbReference>
<evidence type="ECO:0000256" key="16">
    <source>
        <dbReference type="ARBA" id="ARBA00023110"/>
    </source>
</evidence>
<dbReference type="SUPFAM" id="SSF54791">
    <property type="entry name" value="Eukaryotic type KH-domain (KH-domain type I)"/>
    <property type="match status" value="2"/>
</dbReference>
<evidence type="ECO:0000313" key="30">
    <source>
        <dbReference type="Proteomes" id="UP001151699"/>
    </source>
</evidence>
<keyword evidence="10" id="KW-0732">Signal</keyword>
<dbReference type="Gene3D" id="2.30.30.140">
    <property type="match status" value="2"/>
</dbReference>
<keyword evidence="26" id="KW-1133">Transmembrane helix</keyword>
<dbReference type="InterPro" id="IPR008395">
    <property type="entry name" value="Agenet-like_dom"/>
</dbReference>
<feature type="domain" description="PPIase cyclophilin-type" evidence="27">
    <location>
        <begin position="668"/>
        <end position="826"/>
    </location>
</feature>
<dbReference type="GO" id="GO:0045727">
    <property type="term" value="P:positive regulation of translation"/>
    <property type="evidence" value="ECO:0007669"/>
    <property type="project" value="TreeGrafter"/>
</dbReference>
<dbReference type="Pfam" id="PF00160">
    <property type="entry name" value="Pro_isomerase"/>
    <property type="match status" value="1"/>
</dbReference>
<dbReference type="FunFam" id="2.30.30.140:FF:000103">
    <property type="entry name" value="Fmr1, isoform J"/>
    <property type="match status" value="1"/>
</dbReference>
<dbReference type="GO" id="GO:0043488">
    <property type="term" value="P:regulation of mRNA stability"/>
    <property type="evidence" value="ECO:0007669"/>
    <property type="project" value="TreeGrafter"/>
</dbReference>
<dbReference type="GO" id="GO:0007399">
    <property type="term" value="P:nervous system development"/>
    <property type="evidence" value="ECO:0007669"/>
    <property type="project" value="UniProtKB-KW"/>
</dbReference>
<dbReference type="InterPro" id="IPR040472">
    <property type="entry name" value="FMRP_KH0"/>
</dbReference>
<dbReference type="OrthoDB" id="424249at2759"/>
<feature type="compositionally biased region" description="Polar residues" evidence="25">
    <location>
        <begin position="617"/>
        <end position="630"/>
    </location>
</feature>
<dbReference type="EMBL" id="WJQU01000003">
    <property type="protein sequence ID" value="KAJ6639082.1"/>
    <property type="molecule type" value="Genomic_DNA"/>
</dbReference>
<feature type="compositionally biased region" description="Basic and acidic residues" evidence="25">
    <location>
        <begin position="418"/>
        <end position="437"/>
    </location>
</feature>
<dbReference type="EC" id="5.2.1.8" evidence="7"/>
<evidence type="ECO:0000256" key="2">
    <source>
        <dbReference type="ARBA" id="ARBA00004210"/>
    </source>
</evidence>
<comment type="function">
    <text evidence="22">PPIases accelerate the folding of proteins. It catalyzes the cis-trans isomerization of proline imidic peptide bonds in oligopeptides. Acts on the folding of rhodopsin RH1 and RH2 (but not RH3) and is required for visual transduction.</text>
</comment>
<evidence type="ECO:0000256" key="5">
    <source>
        <dbReference type="ARBA" id="ARBA00006633"/>
    </source>
</evidence>
<evidence type="ECO:0000256" key="15">
    <source>
        <dbReference type="ARBA" id="ARBA00023018"/>
    </source>
</evidence>
<dbReference type="GO" id="GO:0003730">
    <property type="term" value="F:mRNA 3'-UTR binding"/>
    <property type="evidence" value="ECO:0007669"/>
    <property type="project" value="TreeGrafter"/>
</dbReference>
<feature type="region of interest" description="Disordered" evidence="25">
    <location>
        <begin position="379"/>
        <end position="630"/>
    </location>
</feature>
<dbReference type="GO" id="GO:0043204">
    <property type="term" value="C:perikaryon"/>
    <property type="evidence" value="ECO:0007669"/>
    <property type="project" value="UniProtKB-SubCell"/>
</dbReference>
<dbReference type="Pfam" id="PF18336">
    <property type="entry name" value="Tudor_FRX1"/>
    <property type="match status" value="1"/>
</dbReference>
<feature type="domain" description="Agenet-like" evidence="28">
    <location>
        <begin position="5"/>
        <end position="51"/>
    </location>
</feature>
<feature type="compositionally biased region" description="Basic residues" evidence="25">
    <location>
        <begin position="528"/>
        <end position="537"/>
    </location>
</feature>
<comment type="catalytic activity">
    <reaction evidence="1">
        <text>[protein]-peptidylproline (omega=180) = [protein]-peptidylproline (omega=0)</text>
        <dbReference type="Rhea" id="RHEA:16237"/>
        <dbReference type="Rhea" id="RHEA-COMP:10747"/>
        <dbReference type="Rhea" id="RHEA-COMP:10748"/>
        <dbReference type="ChEBI" id="CHEBI:83833"/>
        <dbReference type="ChEBI" id="CHEBI:83834"/>
        <dbReference type="EC" id="5.2.1.8"/>
    </reaction>
</comment>
<keyword evidence="11" id="KW-0677">Repeat</keyword>
<dbReference type="CDD" id="cd20402">
    <property type="entry name" value="Tudor_Agenet_FMRP-like_rpt1"/>
    <property type="match status" value="1"/>
</dbReference>
<dbReference type="InterPro" id="IPR004087">
    <property type="entry name" value="KH_dom"/>
</dbReference>
<keyword evidence="9" id="KW-0678">Repressor</keyword>